<gene>
    <name evidence="4" type="ORF">B0I24_102134</name>
    <name evidence="5" type="ORF">CWE07_04910</name>
</gene>
<evidence type="ECO:0000313" key="6">
    <source>
        <dbReference type="Proteomes" id="UP000249203"/>
    </source>
</evidence>
<reference evidence="4 6" key="2">
    <citation type="submission" date="2018-06" db="EMBL/GenBank/DDBJ databases">
        <title>Genomic Encyclopedia of Type Strains, Phase III (KMG-III): the genomes of soil and plant-associated and newly described type strains.</title>
        <authorList>
            <person name="Whitman W."/>
        </authorList>
    </citation>
    <scope>NUCLEOTIDE SEQUENCE [LARGE SCALE GENOMIC DNA]</scope>
    <source>
        <strain evidence="4 6">CGMCC 1.15366</strain>
    </source>
</reference>
<keyword evidence="3" id="KW-1005">Bacterial flagellum biogenesis</keyword>
<comment type="caution">
    <text evidence="4">The sequence shown here is derived from an EMBL/GenBank/DDBJ whole genome shotgun (WGS) entry which is preliminary data.</text>
</comment>
<reference evidence="5 7" key="1">
    <citation type="journal article" date="2018" name="Front. Microbiol.">
        <title>Genome-Based Analysis Reveals the Taxonomy and Diversity of the Family Idiomarinaceae.</title>
        <authorList>
            <person name="Liu Y."/>
            <person name="Lai Q."/>
            <person name="Shao Z."/>
        </authorList>
    </citation>
    <scope>NUCLEOTIDE SEQUENCE [LARGE SCALE GENOMIC DNA]</scope>
    <source>
        <strain evidence="5 7">CF12-14</strain>
    </source>
</reference>
<name>A0A327X4S2_9GAMM</name>
<dbReference type="InterPro" id="IPR036679">
    <property type="entry name" value="FlgN-like_sf"/>
</dbReference>
<dbReference type="Proteomes" id="UP000249203">
    <property type="component" value="Unassembled WGS sequence"/>
</dbReference>
<dbReference type="AlphaFoldDB" id="A0A327X4S2"/>
<dbReference type="SUPFAM" id="SSF140566">
    <property type="entry name" value="FlgN-like"/>
    <property type="match status" value="1"/>
</dbReference>
<keyword evidence="4" id="KW-0966">Cell projection</keyword>
<protein>
    <submittedName>
        <fullName evidence="4">Flagella synthesis protein FlgN</fullName>
    </submittedName>
</protein>
<evidence type="ECO:0000313" key="4">
    <source>
        <dbReference type="EMBL" id="RAK00709.1"/>
    </source>
</evidence>
<evidence type="ECO:0000256" key="1">
    <source>
        <dbReference type="ARBA" id="ARBA00002397"/>
    </source>
</evidence>
<sequence length="141" mass="15691">MSELLADLLSQQTTQLEQLIELQQREKELLVKRDAPALDVVTQQKEQVLDTIQRLDDALANHPQQHLVSSHPELREQRKTILALMQTCQNNNEVNGQLVRVTLGRIQQLKQTLQAAHSGTTITYTSKGKTSSGPSGSSIKA</sequence>
<dbReference type="EMBL" id="PIPK01000003">
    <property type="protein sequence ID" value="RUO27291.1"/>
    <property type="molecule type" value="Genomic_DNA"/>
</dbReference>
<dbReference type="OrthoDB" id="6401642at2"/>
<keyword evidence="7" id="KW-1185">Reference proteome</keyword>
<organism evidence="4 6">
    <name type="scientific">Aliidiomarina maris</name>
    <dbReference type="NCBI Taxonomy" id="531312"/>
    <lineage>
        <taxon>Bacteria</taxon>
        <taxon>Pseudomonadati</taxon>
        <taxon>Pseudomonadota</taxon>
        <taxon>Gammaproteobacteria</taxon>
        <taxon>Alteromonadales</taxon>
        <taxon>Idiomarinaceae</taxon>
        <taxon>Aliidiomarina</taxon>
    </lineage>
</organism>
<keyword evidence="4" id="KW-0282">Flagellum</keyword>
<dbReference type="Pfam" id="PF05130">
    <property type="entry name" value="FlgN"/>
    <property type="match status" value="1"/>
</dbReference>
<evidence type="ECO:0000313" key="7">
    <source>
        <dbReference type="Proteomes" id="UP000287865"/>
    </source>
</evidence>
<dbReference type="GO" id="GO:0044780">
    <property type="term" value="P:bacterial-type flagellum assembly"/>
    <property type="evidence" value="ECO:0007669"/>
    <property type="project" value="InterPro"/>
</dbReference>
<accession>A0A327X4S2</accession>
<evidence type="ECO:0000256" key="2">
    <source>
        <dbReference type="ARBA" id="ARBA00007703"/>
    </source>
</evidence>
<evidence type="ECO:0000313" key="5">
    <source>
        <dbReference type="EMBL" id="RUO27291.1"/>
    </source>
</evidence>
<evidence type="ECO:0000256" key="3">
    <source>
        <dbReference type="ARBA" id="ARBA00022795"/>
    </source>
</evidence>
<keyword evidence="4" id="KW-0969">Cilium</keyword>
<dbReference type="RefSeq" id="WP_111568497.1">
    <property type="nucleotide sequence ID" value="NZ_PIPK01000003.1"/>
</dbReference>
<dbReference type="Proteomes" id="UP000287865">
    <property type="component" value="Unassembled WGS sequence"/>
</dbReference>
<dbReference type="Gene3D" id="1.20.58.300">
    <property type="entry name" value="FlgN-like"/>
    <property type="match status" value="1"/>
</dbReference>
<dbReference type="EMBL" id="QLMD01000002">
    <property type="protein sequence ID" value="RAK00709.1"/>
    <property type="molecule type" value="Genomic_DNA"/>
</dbReference>
<comment type="function">
    <text evidence="1">Required for the efficient initiation of filament assembly.</text>
</comment>
<dbReference type="InterPro" id="IPR007809">
    <property type="entry name" value="FlgN-like"/>
</dbReference>
<proteinExistence type="inferred from homology"/>
<comment type="similarity">
    <text evidence="2">Belongs to the FlgN family.</text>
</comment>